<dbReference type="PROSITE" id="PS01315">
    <property type="entry name" value="CDS"/>
    <property type="match status" value="1"/>
</dbReference>
<organism evidence="20 21">
    <name type="scientific">Natronospira proteinivora</name>
    <dbReference type="NCBI Taxonomy" id="1807133"/>
    <lineage>
        <taxon>Bacteria</taxon>
        <taxon>Pseudomonadati</taxon>
        <taxon>Pseudomonadota</taxon>
        <taxon>Gammaproteobacteria</taxon>
        <taxon>Natronospirales</taxon>
        <taxon>Natronospiraceae</taxon>
        <taxon>Natronospira</taxon>
    </lineage>
</organism>
<evidence type="ECO:0000256" key="1">
    <source>
        <dbReference type="ARBA" id="ARBA00001698"/>
    </source>
</evidence>
<keyword evidence="8" id="KW-1003">Cell membrane</keyword>
<comment type="pathway">
    <text evidence="4">Lipid metabolism.</text>
</comment>
<keyword evidence="15 19" id="KW-0472">Membrane</keyword>
<keyword evidence="17" id="KW-1208">Phospholipid metabolism</keyword>
<feature type="transmembrane region" description="Helical" evidence="19">
    <location>
        <begin position="53"/>
        <end position="72"/>
    </location>
</feature>
<evidence type="ECO:0000256" key="6">
    <source>
        <dbReference type="ARBA" id="ARBA00012487"/>
    </source>
</evidence>
<keyword evidence="9" id="KW-0444">Lipid biosynthesis</keyword>
<evidence type="ECO:0000256" key="7">
    <source>
        <dbReference type="ARBA" id="ARBA00019373"/>
    </source>
</evidence>
<feature type="transmembrane region" description="Helical" evidence="19">
    <location>
        <begin position="110"/>
        <end position="127"/>
    </location>
</feature>
<sequence length="267" mass="27986">MLKQRVITALIVGPLALAGVFLLPSFWFGLALAGAMAIAAQEWAGLASPGRRGVMAAFVPLVFLSCLLFLWLDLELAWGAYPLWAVVPLWVLALMWLARPEARPPVLAKLGFGLFALSGAWLGLYLLQGQSAGPWLLILLFGLVWGADVGAYFAGKAFGCHKLAPRVSPGKTWEGVAGGLALSGLVAVVAVPLLGIEQMVSFVLLCLVAAAISVAGDLVESLLKRQAGIKDSGWLLPGHGGVLDRMDSLLVAAPILVLGLSLMGELS</sequence>
<dbReference type="InterPro" id="IPR000374">
    <property type="entry name" value="PC_trans"/>
</dbReference>
<feature type="transmembrane region" description="Helical" evidence="19">
    <location>
        <begin position="202"/>
        <end position="223"/>
    </location>
</feature>
<keyword evidence="13 19" id="KW-1133">Transmembrane helix</keyword>
<dbReference type="GO" id="GO:0004605">
    <property type="term" value="F:phosphatidate cytidylyltransferase activity"/>
    <property type="evidence" value="ECO:0007669"/>
    <property type="project" value="UniProtKB-EC"/>
</dbReference>
<evidence type="ECO:0000256" key="17">
    <source>
        <dbReference type="ARBA" id="ARBA00023264"/>
    </source>
</evidence>
<keyword evidence="12 18" id="KW-0548">Nucleotidyltransferase</keyword>
<proteinExistence type="inferred from homology"/>
<dbReference type="Pfam" id="PF01148">
    <property type="entry name" value="CTP_transf_1"/>
    <property type="match status" value="1"/>
</dbReference>
<feature type="transmembrane region" description="Helical" evidence="19">
    <location>
        <begin position="78"/>
        <end position="98"/>
    </location>
</feature>
<evidence type="ECO:0000256" key="2">
    <source>
        <dbReference type="ARBA" id="ARBA00004651"/>
    </source>
</evidence>
<evidence type="ECO:0000256" key="13">
    <source>
        <dbReference type="ARBA" id="ARBA00022989"/>
    </source>
</evidence>
<evidence type="ECO:0000256" key="5">
    <source>
        <dbReference type="ARBA" id="ARBA00010185"/>
    </source>
</evidence>
<evidence type="ECO:0000256" key="12">
    <source>
        <dbReference type="ARBA" id="ARBA00022695"/>
    </source>
</evidence>
<accession>A0ABT1G9K2</accession>
<comment type="caution">
    <text evidence="20">The sequence shown here is derived from an EMBL/GenBank/DDBJ whole genome shotgun (WGS) entry which is preliminary data.</text>
</comment>
<dbReference type="RefSeq" id="WP_253445205.1">
    <property type="nucleotide sequence ID" value="NZ_JALJYF010000001.1"/>
</dbReference>
<evidence type="ECO:0000256" key="11">
    <source>
        <dbReference type="ARBA" id="ARBA00022692"/>
    </source>
</evidence>
<evidence type="ECO:0000256" key="10">
    <source>
        <dbReference type="ARBA" id="ARBA00022679"/>
    </source>
</evidence>
<name>A0ABT1G9K2_9GAMM</name>
<feature type="transmembrane region" description="Helical" evidence="19">
    <location>
        <begin position="175"/>
        <end position="196"/>
    </location>
</feature>
<evidence type="ECO:0000256" key="16">
    <source>
        <dbReference type="ARBA" id="ARBA00023209"/>
    </source>
</evidence>
<evidence type="ECO:0000256" key="4">
    <source>
        <dbReference type="ARBA" id="ARBA00005189"/>
    </source>
</evidence>
<comment type="catalytic activity">
    <reaction evidence="1 18">
        <text>a 1,2-diacyl-sn-glycero-3-phosphate + CTP + H(+) = a CDP-1,2-diacyl-sn-glycerol + diphosphate</text>
        <dbReference type="Rhea" id="RHEA:16229"/>
        <dbReference type="ChEBI" id="CHEBI:15378"/>
        <dbReference type="ChEBI" id="CHEBI:33019"/>
        <dbReference type="ChEBI" id="CHEBI:37563"/>
        <dbReference type="ChEBI" id="CHEBI:58332"/>
        <dbReference type="ChEBI" id="CHEBI:58608"/>
        <dbReference type="EC" id="2.7.7.41"/>
    </reaction>
</comment>
<evidence type="ECO:0000256" key="15">
    <source>
        <dbReference type="ARBA" id="ARBA00023136"/>
    </source>
</evidence>
<keyword evidence="16" id="KW-0594">Phospholipid biosynthesis</keyword>
<protein>
    <recommendedName>
        <fullName evidence="7 18">Phosphatidate cytidylyltransferase</fullName>
        <ecNumber evidence="6 18">2.7.7.41</ecNumber>
    </recommendedName>
</protein>
<evidence type="ECO:0000256" key="18">
    <source>
        <dbReference type="RuleBase" id="RU003938"/>
    </source>
</evidence>
<keyword evidence="14" id="KW-0443">Lipid metabolism</keyword>
<evidence type="ECO:0000256" key="19">
    <source>
        <dbReference type="SAM" id="Phobius"/>
    </source>
</evidence>
<dbReference type="PANTHER" id="PTHR46382">
    <property type="entry name" value="PHOSPHATIDATE CYTIDYLYLTRANSFERASE"/>
    <property type="match status" value="1"/>
</dbReference>
<dbReference type="EMBL" id="JALJYF010000001">
    <property type="protein sequence ID" value="MCP1726622.1"/>
    <property type="molecule type" value="Genomic_DNA"/>
</dbReference>
<comment type="subcellular location">
    <subcellularLocation>
        <location evidence="2">Cell membrane</location>
        <topology evidence="2">Multi-pass membrane protein</topology>
    </subcellularLocation>
</comment>
<gene>
    <name evidence="20" type="ORF">J2T60_000587</name>
</gene>
<evidence type="ECO:0000256" key="8">
    <source>
        <dbReference type="ARBA" id="ARBA00022475"/>
    </source>
</evidence>
<keyword evidence="21" id="KW-1185">Reference proteome</keyword>
<keyword evidence="10 18" id="KW-0808">Transferase</keyword>
<comment type="similarity">
    <text evidence="5 18">Belongs to the CDS family.</text>
</comment>
<comment type="pathway">
    <text evidence="3 18">Phospholipid metabolism; CDP-diacylglycerol biosynthesis; CDP-diacylglycerol from sn-glycerol 3-phosphate: step 3/3.</text>
</comment>
<dbReference type="PANTHER" id="PTHR46382:SF1">
    <property type="entry name" value="PHOSPHATIDATE CYTIDYLYLTRANSFERASE"/>
    <property type="match status" value="1"/>
</dbReference>
<feature type="transmembrane region" description="Helical" evidence="19">
    <location>
        <begin position="133"/>
        <end position="154"/>
    </location>
</feature>
<dbReference type="EC" id="2.7.7.41" evidence="6 18"/>
<evidence type="ECO:0000256" key="14">
    <source>
        <dbReference type="ARBA" id="ARBA00023098"/>
    </source>
</evidence>
<reference evidence="20 21" key="1">
    <citation type="submission" date="2022-03" db="EMBL/GenBank/DDBJ databases">
        <title>Genomic Encyclopedia of Type Strains, Phase III (KMG-III): the genomes of soil and plant-associated and newly described type strains.</title>
        <authorList>
            <person name="Whitman W."/>
        </authorList>
    </citation>
    <scope>NUCLEOTIDE SEQUENCE [LARGE SCALE GENOMIC DNA]</scope>
    <source>
        <strain evidence="20 21">BSker1</strain>
    </source>
</reference>
<dbReference type="Proteomes" id="UP001523550">
    <property type="component" value="Unassembled WGS sequence"/>
</dbReference>
<evidence type="ECO:0000256" key="3">
    <source>
        <dbReference type="ARBA" id="ARBA00005119"/>
    </source>
</evidence>
<evidence type="ECO:0000313" key="21">
    <source>
        <dbReference type="Proteomes" id="UP001523550"/>
    </source>
</evidence>
<keyword evidence="11 18" id="KW-0812">Transmembrane</keyword>
<evidence type="ECO:0000256" key="9">
    <source>
        <dbReference type="ARBA" id="ARBA00022516"/>
    </source>
</evidence>
<evidence type="ECO:0000313" key="20">
    <source>
        <dbReference type="EMBL" id="MCP1726622.1"/>
    </source>
</evidence>